<feature type="transmembrane region" description="Helical" evidence="1">
    <location>
        <begin position="44"/>
        <end position="71"/>
    </location>
</feature>
<organism evidence="2 3">
    <name type="scientific">Ceriporiopsis subvermispora (strain B)</name>
    <name type="common">White-rot fungus</name>
    <name type="synonym">Gelatoporia subvermispora</name>
    <dbReference type="NCBI Taxonomy" id="914234"/>
    <lineage>
        <taxon>Eukaryota</taxon>
        <taxon>Fungi</taxon>
        <taxon>Dikarya</taxon>
        <taxon>Basidiomycota</taxon>
        <taxon>Agaricomycotina</taxon>
        <taxon>Agaricomycetes</taxon>
        <taxon>Polyporales</taxon>
        <taxon>Gelatoporiaceae</taxon>
        <taxon>Gelatoporia</taxon>
    </lineage>
</organism>
<protein>
    <submittedName>
        <fullName evidence="2">Uncharacterized protein</fullName>
    </submittedName>
</protein>
<dbReference type="OrthoDB" id="2771214at2759"/>
<reference evidence="2 3" key="1">
    <citation type="journal article" date="2012" name="Proc. Natl. Acad. Sci. U.S.A.">
        <title>Comparative genomics of Ceriporiopsis subvermispora and Phanerochaete chrysosporium provide insight into selective ligninolysis.</title>
        <authorList>
            <person name="Fernandez-Fueyo E."/>
            <person name="Ruiz-Duenas F.J."/>
            <person name="Ferreira P."/>
            <person name="Floudas D."/>
            <person name="Hibbett D.S."/>
            <person name="Canessa P."/>
            <person name="Larrondo L.F."/>
            <person name="James T.Y."/>
            <person name="Seelenfreund D."/>
            <person name="Lobos S."/>
            <person name="Polanco R."/>
            <person name="Tello M."/>
            <person name="Honda Y."/>
            <person name="Watanabe T."/>
            <person name="Watanabe T."/>
            <person name="Ryu J.S."/>
            <person name="Kubicek C.P."/>
            <person name="Schmoll M."/>
            <person name="Gaskell J."/>
            <person name="Hammel K.E."/>
            <person name="St John F.J."/>
            <person name="Vanden Wymelenberg A."/>
            <person name="Sabat G."/>
            <person name="Splinter BonDurant S."/>
            <person name="Syed K."/>
            <person name="Yadav J.S."/>
            <person name="Doddapaneni H."/>
            <person name="Subramanian V."/>
            <person name="Lavin J.L."/>
            <person name="Oguiza J.A."/>
            <person name="Perez G."/>
            <person name="Pisabarro A.G."/>
            <person name="Ramirez L."/>
            <person name="Santoyo F."/>
            <person name="Master E."/>
            <person name="Coutinho P.M."/>
            <person name="Henrissat B."/>
            <person name="Lombard V."/>
            <person name="Magnuson J.K."/>
            <person name="Kuees U."/>
            <person name="Hori C."/>
            <person name="Igarashi K."/>
            <person name="Samejima M."/>
            <person name="Held B.W."/>
            <person name="Barry K.W."/>
            <person name="LaButti K.M."/>
            <person name="Lapidus A."/>
            <person name="Lindquist E.A."/>
            <person name="Lucas S.M."/>
            <person name="Riley R."/>
            <person name="Salamov A.A."/>
            <person name="Hoffmeister D."/>
            <person name="Schwenk D."/>
            <person name="Hadar Y."/>
            <person name="Yarden O."/>
            <person name="de Vries R.P."/>
            <person name="Wiebenga A."/>
            <person name="Stenlid J."/>
            <person name="Eastwood D."/>
            <person name="Grigoriev I.V."/>
            <person name="Berka R.M."/>
            <person name="Blanchette R.A."/>
            <person name="Kersten P."/>
            <person name="Martinez A.T."/>
            <person name="Vicuna R."/>
            <person name="Cullen D."/>
        </authorList>
    </citation>
    <scope>NUCLEOTIDE SEQUENCE [LARGE SCALE GENOMIC DNA]</scope>
    <source>
        <strain evidence="2 3">B</strain>
    </source>
</reference>
<dbReference type="EMBL" id="KB445795">
    <property type="protein sequence ID" value="EMD38636.1"/>
    <property type="molecule type" value="Genomic_DNA"/>
</dbReference>
<keyword evidence="3" id="KW-1185">Reference proteome</keyword>
<gene>
    <name evidence="2" type="ORF">CERSUDRAFT_113810</name>
</gene>
<name>M2RIJ9_CERS8</name>
<keyword evidence="1" id="KW-1133">Transmembrane helix</keyword>
<accession>M2RIJ9</accession>
<evidence type="ECO:0000313" key="2">
    <source>
        <dbReference type="EMBL" id="EMD38636.1"/>
    </source>
</evidence>
<evidence type="ECO:0000313" key="3">
    <source>
        <dbReference type="Proteomes" id="UP000016930"/>
    </source>
</evidence>
<proteinExistence type="predicted"/>
<dbReference type="HOGENOM" id="CLU_183176_0_0_1"/>
<dbReference type="Proteomes" id="UP000016930">
    <property type="component" value="Unassembled WGS sequence"/>
</dbReference>
<dbReference type="AlphaFoldDB" id="M2RIJ9"/>
<sequence length="97" mass="10895">MPVSVHISRRHYLLAANQSICNMRPQTKLYVHPDLKADDEDLTLFSTICFVLGMAIMGAIIVLSVSCLIFWDDCKASYAYYGARPHFLSVQQAISRG</sequence>
<evidence type="ECO:0000256" key="1">
    <source>
        <dbReference type="SAM" id="Phobius"/>
    </source>
</evidence>
<keyword evidence="1" id="KW-0812">Transmembrane</keyword>
<keyword evidence="1" id="KW-0472">Membrane</keyword>